<dbReference type="EMBL" id="LAZR01000282">
    <property type="protein sequence ID" value="KKN77226.1"/>
    <property type="molecule type" value="Genomic_DNA"/>
</dbReference>
<proteinExistence type="predicted"/>
<evidence type="ECO:0008006" key="4">
    <source>
        <dbReference type="Google" id="ProtNLM"/>
    </source>
</evidence>
<feature type="compositionally biased region" description="Polar residues" evidence="2">
    <location>
        <begin position="7"/>
        <end position="42"/>
    </location>
</feature>
<dbReference type="AlphaFoldDB" id="A0A0F9VUR7"/>
<keyword evidence="1" id="KW-0175">Coiled coil</keyword>
<feature type="region of interest" description="Disordered" evidence="2">
    <location>
        <begin position="222"/>
        <end position="247"/>
    </location>
</feature>
<sequence>MDKNENDLNNDQVVTDQDLNKTDAVNQSGLQDQSATDQNQDVETLADGTKKDKSVKYSEFEKANKRAKDAEEAQMTAERSLELYQANVAGQQTATQQQAQPTGTVYEQAMAQLGLTEDDLYGGNIVKVNNLVAQMNTAISQQQTTFNANQQFVNSHSDFSQVVGSVNPATGAVITPSVEVAALLQTNPYLANASYQVIYNEVIKARKFAEFEKTVAANKEHLDRQNIDTASDPMGGSAAGGGAGGDVQSQRMMTREESLKIRAQLANGELVT</sequence>
<feature type="region of interest" description="Disordered" evidence="2">
    <location>
        <begin position="1"/>
        <end position="56"/>
    </location>
</feature>
<gene>
    <name evidence="3" type="ORF">LCGC14_0362040</name>
</gene>
<name>A0A0F9VUR7_9ZZZZ</name>
<protein>
    <recommendedName>
        <fullName evidence="4">Coil containing protein</fullName>
    </recommendedName>
</protein>
<reference evidence="3" key="1">
    <citation type="journal article" date="2015" name="Nature">
        <title>Complex archaea that bridge the gap between prokaryotes and eukaryotes.</title>
        <authorList>
            <person name="Spang A."/>
            <person name="Saw J.H."/>
            <person name="Jorgensen S.L."/>
            <person name="Zaremba-Niedzwiedzka K."/>
            <person name="Martijn J."/>
            <person name="Lind A.E."/>
            <person name="van Eijk R."/>
            <person name="Schleper C."/>
            <person name="Guy L."/>
            <person name="Ettema T.J."/>
        </authorList>
    </citation>
    <scope>NUCLEOTIDE SEQUENCE</scope>
</reference>
<evidence type="ECO:0000256" key="1">
    <source>
        <dbReference type="SAM" id="Coils"/>
    </source>
</evidence>
<organism evidence="3">
    <name type="scientific">marine sediment metagenome</name>
    <dbReference type="NCBI Taxonomy" id="412755"/>
    <lineage>
        <taxon>unclassified sequences</taxon>
        <taxon>metagenomes</taxon>
        <taxon>ecological metagenomes</taxon>
    </lineage>
</organism>
<comment type="caution">
    <text evidence="3">The sequence shown here is derived from an EMBL/GenBank/DDBJ whole genome shotgun (WGS) entry which is preliminary data.</text>
</comment>
<feature type="coiled-coil region" evidence="1">
    <location>
        <begin position="60"/>
        <end position="87"/>
    </location>
</feature>
<evidence type="ECO:0000313" key="3">
    <source>
        <dbReference type="EMBL" id="KKN77226.1"/>
    </source>
</evidence>
<evidence type="ECO:0000256" key="2">
    <source>
        <dbReference type="SAM" id="MobiDB-lite"/>
    </source>
</evidence>
<accession>A0A0F9VUR7</accession>